<dbReference type="EMBL" id="CVQH01001113">
    <property type="protein sequence ID" value="CRJ95986.1"/>
    <property type="molecule type" value="Genomic_DNA"/>
</dbReference>
<feature type="compositionally biased region" description="Acidic residues" evidence="1">
    <location>
        <begin position="192"/>
        <end position="202"/>
    </location>
</feature>
<protein>
    <submittedName>
        <fullName evidence="2">Uncharacterized protein</fullName>
    </submittedName>
</protein>
<proteinExistence type="predicted"/>
<sequence>MVNWEDADLRDALLVGFWNTFKEHFSQETKDQIMAAAQKHDSTINWNNFRCHTSTKMVNWDNAELALRIVTYLWNTSKDKFTPEFKENMIFELKKVDATITWEALRQHIAKLQKKEGNGAGTPAKSTPAKSAPGKKTPASGKRKASAKKAAAVSTDEVKDDDEEMETPSKKVKTKEEVDDVDIKQPSALDMEAGDVDNDYEV</sequence>
<accession>A0A0G4KH29</accession>
<organism evidence="2 3">
    <name type="scientific">Verticillium longisporum</name>
    <name type="common">Verticillium dahliae var. longisporum</name>
    <dbReference type="NCBI Taxonomy" id="100787"/>
    <lineage>
        <taxon>Eukaryota</taxon>
        <taxon>Fungi</taxon>
        <taxon>Dikarya</taxon>
        <taxon>Ascomycota</taxon>
        <taxon>Pezizomycotina</taxon>
        <taxon>Sordariomycetes</taxon>
        <taxon>Hypocreomycetidae</taxon>
        <taxon>Glomerellales</taxon>
        <taxon>Plectosphaerellaceae</taxon>
        <taxon>Verticillium</taxon>
    </lineage>
</organism>
<evidence type="ECO:0000313" key="2">
    <source>
        <dbReference type="EMBL" id="CRJ95986.1"/>
    </source>
</evidence>
<feature type="region of interest" description="Disordered" evidence="1">
    <location>
        <begin position="113"/>
        <end position="202"/>
    </location>
</feature>
<keyword evidence="3" id="KW-1185">Reference proteome</keyword>
<dbReference type="Proteomes" id="UP000044602">
    <property type="component" value="Unassembled WGS sequence"/>
</dbReference>
<reference evidence="2 3" key="1">
    <citation type="submission" date="2015-05" db="EMBL/GenBank/DDBJ databases">
        <authorList>
            <person name="Wang D.B."/>
            <person name="Wang M."/>
        </authorList>
    </citation>
    <scope>NUCLEOTIDE SEQUENCE [LARGE SCALE GENOMIC DNA]</scope>
    <source>
        <strain evidence="2">VL1</strain>
    </source>
</reference>
<name>A0A0G4KH29_VERLO</name>
<evidence type="ECO:0000256" key="1">
    <source>
        <dbReference type="SAM" id="MobiDB-lite"/>
    </source>
</evidence>
<dbReference type="STRING" id="100787.A0A0G4KH29"/>
<gene>
    <name evidence="2" type="ORF">BN1708_002088</name>
</gene>
<evidence type="ECO:0000313" key="3">
    <source>
        <dbReference type="Proteomes" id="UP000044602"/>
    </source>
</evidence>
<dbReference type="AlphaFoldDB" id="A0A0G4KH29"/>